<dbReference type="PROSITE" id="PS50200">
    <property type="entry name" value="RA"/>
    <property type="match status" value="2"/>
</dbReference>
<evidence type="ECO:0000313" key="2">
    <source>
        <dbReference type="EMBL" id="KAL1124494.1"/>
    </source>
</evidence>
<dbReference type="SMART" id="SM00314">
    <property type="entry name" value="RA"/>
    <property type="match status" value="2"/>
</dbReference>
<evidence type="ECO:0000259" key="1">
    <source>
        <dbReference type="PROSITE" id="PS50200"/>
    </source>
</evidence>
<dbReference type="AlphaFoldDB" id="A0ABD0YBP3"/>
<feature type="domain" description="Ras-associating" evidence="1">
    <location>
        <begin position="98"/>
        <end position="189"/>
    </location>
</feature>
<keyword evidence="3" id="KW-1185">Reference proteome</keyword>
<dbReference type="PANTHER" id="PTHR21298">
    <property type="entry name" value="GH01721P"/>
    <property type="match status" value="1"/>
</dbReference>
<reference evidence="2 3" key="1">
    <citation type="submission" date="2024-07" db="EMBL/GenBank/DDBJ databases">
        <title>Chromosome-level genome assembly of the water stick insect Ranatra chinensis (Heteroptera: Nepidae).</title>
        <authorList>
            <person name="Liu X."/>
        </authorList>
    </citation>
    <scope>NUCLEOTIDE SEQUENCE [LARGE SCALE GENOMIC DNA]</scope>
    <source>
        <strain evidence="2">Cailab_2021Rc</strain>
        <tissue evidence="2">Muscle</tissue>
    </source>
</reference>
<protein>
    <recommendedName>
        <fullName evidence="1">Ras-associating domain-containing protein</fullName>
    </recommendedName>
</protein>
<name>A0ABD0YBP3_9HEMI</name>
<dbReference type="SUPFAM" id="SSF54236">
    <property type="entry name" value="Ubiquitin-like"/>
    <property type="match status" value="2"/>
</dbReference>
<feature type="domain" description="Ras-associating" evidence="1">
    <location>
        <begin position="1"/>
        <end position="95"/>
    </location>
</feature>
<dbReference type="Proteomes" id="UP001558652">
    <property type="component" value="Unassembled WGS sequence"/>
</dbReference>
<proteinExistence type="predicted"/>
<accession>A0ABD0YBP3</accession>
<feature type="non-terminal residue" evidence="2">
    <location>
        <position position="1"/>
    </location>
</feature>
<comment type="caution">
    <text evidence="2">The sequence shown here is derived from an EMBL/GenBank/DDBJ whole genome shotgun (WGS) entry which is preliminary data.</text>
</comment>
<dbReference type="Gene3D" id="3.10.20.90">
    <property type="entry name" value="Phosphatidylinositol 3-kinase Catalytic Subunit, Chain A, domain 1"/>
    <property type="match status" value="2"/>
</dbReference>
<dbReference type="InterPro" id="IPR029071">
    <property type="entry name" value="Ubiquitin-like_domsf"/>
</dbReference>
<dbReference type="Pfam" id="PF00788">
    <property type="entry name" value="RA"/>
    <property type="match status" value="2"/>
</dbReference>
<dbReference type="EMBL" id="JBFDAA010000010">
    <property type="protein sequence ID" value="KAL1124494.1"/>
    <property type="molecule type" value="Genomic_DNA"/>
</dbReference>
<evidence type="ECO:0000313" key="3">
    <source>
        <dbReference type="Proteomes" id="UP001558652"/>
    </source>
</evidence>
<dbReference type="InterPro" id="IPR000159">
    <property type="entry name" value="RA_dom"/>
</dbReference>
<dbReference type="CDD" id="cd17043">
    <property type="entry name" value="RA"/>
    <property type="match status" value="1"/>
</dbReference>
<dbReference type="PANTHER" id="PTHR21298:SF2">
    <property type="entry name" value="GH01721P"/>
    <property type="match status" value="1"/>
</dbReference>
<organism evidence="2 3">
    <name type="scientific">Ranatra chinensis</name>
    <dbReference type="NCBI Taxonomy" id="642074"/>
    <lineage>
        <taxon>Eukaryota</taxon>
        <taxon>Metazoa</taxon>
        <taxon>Ecdysozoa</taxon>
        <taxon>Arthropoda</taxon>
        <taxon>Hexapoda</taxon>
        <taxon>Insecta</taxon>
        <taxon>Pterygota</taxon>
        <taxon>Neoptera</taxon>
        <taxon>Paraneoptera</taxon>
        <taxon>Hemiptera</taxon>
        <taxon>Heteroptera</taxon>
        <taxon>Panheteroptera</taxon>
        <taxon>Nepomorpha</taxon>
        <taxon>Nepidae</taxon>
        <taxon>Ranatrinae</taxon>
        <taxon>Ranatra</taxon>
    </lineage>
</organism>
<gene>
    <name evidence="2" type="ORF">AAG570_001120</name>
</gene>
<sequence>TTIKVYAKCLRPDIEYKTLSITFETSCREVVQSLLNKYRMRHRDPNLFYLTMEVTVRKPDLIFAGLRTVLVLDEESRPAVLQSCRPRGDSRFALQIRHGGLVKVYDSVLMPGSKYKSLLISDRTTVDDLIQILLNCYSSSERVEQFSLYEVCSSQEYQRKLHPDDCPLQVQQSWSSAQEFHFLIRRNTDYRMRRNKVKCSFSDDNYSNQYWLTKQLLSIIVKENFIVPTT</sequence>